<keyword evidence="2" id="KW-0282">Flagellum</keyword>
<dbReference type="EMBL" id="JAUSQZ010000001">
    <property type="protein sequence ID" value="MDP9830053.1"/>
    <property type="molecule type" value="Genomic_DNA"/>
</dbReference>
<keyword evidence="3" id="KW-1185">Reference proteome</keyword>
<accession>A0ABT9PBH0</accession>
<evidence type="ECO:0000313" key="2">
    <source>
        <dbReference type="EMBL" id="MDP9830053.1"/>
    </source>
</evidence>
<organism evidence="2 3">
    <name type="scientific">Kineosporia succinea</name>
    <dbReference type="NCBI Taxonomy" id="84632"/>
    <lineage>
        <taxon>Bacteria</taxon>
        <taxon>Bacillati</taxon>
        <taxon>Actinomycetota</taxon>
        <taxon>Actinomycetes</taxon>
        <taxon>Kineosporiales</taxon>
        <taxon>Kineosporiaceae</taxon>
        <taxon>Kineosporia</taxon>
    </lineage>
</organism>
<feature type="signal peptide" evidence="1">
    <location>
        <begin position="1"/>
        <end position="29"/>
    </location>
</feature>
<gene>
    <name evidence="2" type="ORF">J2S57_005802</name>
</gene>
<comment type="caution">
    <text evidence="2">The sequence shown here is derived from an EMBL/GenBank/DDBJ whole genome shotgun (WGS) entry which is preliminary data.</text>
</comment>
<protein>
    <submittedName>
        <fullName evidence="2">Flagellar hook assembly protein FlgD</fullName>
    </submittedName>
</protein>
<evidence type="ECO:0000313" key="3">
    <source>
        <dbReference type="Proteomes" id="UP001235712"/>
    </source>
</evidence>
<name>A0ABT9PBH0_9ACTN</name>
<keyword evidence="1" id="KW-0732">Signal</keyword>
<feature type="chain" id="PRO_5046982026" evidence="1">
    <location>
        <begin position="30"/>
        <end position="304"/>
    </location>
</feature>
<sequence>MRIRTGLAGIGVVTVVLAGGVAVAPGALAADGDTPAAASLSASSEGFSPNGDGKEDTLTFSYEIPESGVVVLEFLNAKGAVIGQKTVSDERGSLLGLPLTAEPAGEGTFVWDGTLDDGLPVSGNQDITARLSVLETNSLLNCLGSTLGDVLGGGTDGGTLDLSNPDLECADQVESGDVPVEVVTKAPGLTLRTSLGTVFPVRDGYRDSVSLSAKATKAASTSFTLTRANGDVLRRWSGGETSWKALWDGTDSAGKTLLPGTYRLTGTALGEYGNKATRKTLSVRVSGKQFEMRDGEWRLVTSAS</sequence>
<keyword evidence="2" id="KW-0969">Cilium</keyword>
<reference evidence="2 3" key="1">
    <citation type="submission" date="2023-07" db="EMBL/GenBank/DDBJ databases">
        <title>Sequencing the genomes of 1000 actinobacteria strains.</title>
        <authorList>
            <person name="Klenk H.-P."/>
        </authorList>
    </citation>
    <scope>NUCLEOTIDE SEQUENCE [LARGE SCALE GENOMIC DNA]</scope>
    <source>
        <strain evidence="2 3">DSM 44388</strain>
    </source>
</reference>
<proteinExistence type="predicted"/>
<keyword evidence="2" id="KW-0966">Cell projection</keyword>
<dbReference type="Gene3D" id="2.60.40.4070">
    <property type="match status" value="1"/>
</dbReference>
<evidence type="ECO:0000256" key="1">
    <source>
        <dbReference type="SAM" id="SignalP"/>
    </source>
</evidence>
<dbReference type="Proteomes" id="UP001235712">
    <property type="component" value="Unassembled WGS sequence"/>
</dbReference>
<dbReference type="RefSeq" id="WP_307248868.1">
    <property type="nucleotide sequence ID" value="NZ_JAUSQZ010000001.1"/>
</dbReference>